<keyword evidence="3" id="KW-1185">Reference proteome</keyword>
<protein>
    <recommendedName>
        <fullName evidence="4">Methyltransferase</fullName>
    </recommendedName>
</protein>
<dbReference type="EMBL" id="JBAWTH010000025">
    <property type="protein sequence ID" value="KAL2286331.1"/>
    <property type="molecule type" value="Genomic_DNA"/>
</dbReference>
<name>A0ABR4EVN8_9PEZI</name>
<gene>
    <name evidence="2" type="ORF">FJTKL_07106</name>
</gene>
<evidence type="ECO:0000313" key="2">
    <source>
        <dbReference type="EMBL" id="KAL2286331.1"/>
    </source>
</evidence>
<dbReference type="Proteomes" id="UP001600888">
    <property type="component" value="Unassembled WGS sequence"/>
</dbReference>
<dbReference type="PANTHER" id="PTHR34598">
    <property type="entry name" value="BLL6449 PROTEIN"/>
    <property type="match status" value="1"/>
</dbReference>
<proteinExistence type="inferred from homology"/>
<comment type="caution">
    <text evidence="2">The sequence shown here is derived from an EMBL/GenBank/DDBJ whole genome shotgun (WGS) entry which is preliminary data.</text>
</comment>
<accession>A0ABR4EVN8</accession>
<reference evidence="2 3" key="1">
    <citation type="submission" date="2024-03" db="EMBL/GenBank/DDBJ databases">
        <title>A high-quality draft genome sequence of Diaporthe vaccinii, a causative agent of upright dieback and viscid rot disease in cranberry plants.</title>
        <authorList>
            <person name="Sarrasin M."/>
            <person name="Lang B.F."/>
            <person name="Burger G."/>
        </authorList>
    </citation>
    <scope>NUCLEOTIDE SEQUENCE [LARGE SCALE GENOMIC DNA]</scope>
    <source>
        <strain evidence="2 3">IS7</strain>
    </source>
</reference>
<comment type="similarity">
    <text evidence="1">Belongs to the asaB hydroxylase/desaturase family.</text>
</comment>
<dbReference type="PANTHER" id="PTHR34598:SF3">
    <property type="entry name" value="OXIDOREDUCTASE AN1597"/>
    <property type="match status" value="1"/>
</dbReference>
<evidence type="ECO:0008006" key="4">
    <source>
        <dbReference type="Google" id="ProtNLM"/>
    </source>
</evidence>
<evidence type="ECO:0000313" key="3">
    <source>
        <dbReference type="Proteomes" id="UP001600888"/>
    </source>
</evidence>
<dbReference type="NCBIfam" id="NF041278">
    <property type="entry name" value="CmcJ_NvfI_EfuI"/>
    <property type="match status" value="1"/>
</dbReference>
<sequence>MQTEYWNQIERILEDKFPQYSRIESYDLTLRSRDVDFPKNARVYVDSHEQPATMPHADVSRGGAVTELRHVFPGQEIHWRDKDYDIINVWRLLEAPNDDWPLAICDWTTIDQENDILLSDRIRRDRVDETSLLHHNANHKWYYIKDQTLEDLLVFRNTDSLGHRARGFHCAVFNPKASGPPRQSVEVRLVAFRDLK</sequence>
<organism evidence="2 3">
    <name type="scientific">Diaporthe vaccinii</name>
    <dbReference type="NCBI Taxonomy" id="105482"/>
    <lineage>
        <taxon>Eukaryota</taxon>
        <taxon>Fungi</taxon>
        <taxon>Dikarya</taxon>
        <taxon>Ascomycota</taxon>
        <taxon>Pezizomycotina</taxon>
        <taxon>Sordariomycetes</taxon>
        <taxon>Sordariomycetidae</taxon>
        <taxon>Diaporthales</taxon>
        <taxon>Diaporthaceae</taxon>
        <taxon>Diaporthe</taxon>
        <taxon>Diaporthe eres species complex</taxon>
    </lineage>
</organism>
<evidence type="ECO:0000256" key="1">
    <source>
        <dbReference type="ARBA" id="ARBA00023604"/>
    </source>
</evidence>
<dbReference type="InterPro" id="IPR044053">
    <property type="entry name" value="AsaB-like"/>
</dbReference>